<sequence length="61" mass="6733">MAVLALVSLSIVLGFIVFALRNYAPVITARYHIERRNGHSVLRKSGAVAVQIEAVSDVRRK</sequence>
<protein>
    <submittedName>
        <fullName evidence="1">Uncharacterized protein</fullName>
    </submittedName>
</protein>
<reference evidence="1 2" key="1">
    <citation type="submission" date="2019-02" db="EMBL/GenBank/DDBJ databases">
        <title>The genomic architecture of introgression among sibling species of bacteria.</title>
        <authorList>
            <person name="Cavassim M.I.A."/>
            <person name="Moeskjaer S."/>
            <person name="Moslemi C."/>
            <person name="Fields B."/>
            <person name="Bachmann A."/>
            <person name="Vilhjalmsson B."/>
            <person name="Schierup M.H."/>
            <person name="Young J.P.W."/>
            <person name="Andersen S.U."/>
        </authorList>
    </citation>
    <scope>NUCLEOTIDE SEQUENCE [LARGE SCALE GENOMIC DNA]</scope>
    <source>
        <strain evidence="1 2">SM145A</strain>
        <plasmid evidence="1">pSM145A_Rh05</plasmid>
    </source>
</reference>
<dbReference type="AlphaFoldDB" id="A0A4Q8XR68"/>
<gene>
    <name evidence="1" type="ORF">ELI03_32650</name>
</gene>
<proteinExistence type="predicted"/>
<comment type="caution">
    <text evidence="1">The sequence shown here is derived from an EMBL/GenBank/DDBJ whole genome shotgun (WGS) entry which is preliminary data.</text>
</comment>
<name>A0A4Q8XR68_RHILE</name>
<dbReference type="Proteomes" id="UP000293652">
    <property type="component" value="Unassembled WGS sequence"/>
</dbReference>
<evidence type="ECO:0000313" key="2">
    <source>
        <dbReference type="Proteomes" id="UP000293652"/>
    </source>
</evidence>
<evidence type="ECO:0000313" key="1">
    <source>
        <dbReference type="EMBL" id="TAX66277.1"/>
    </source>
</evidence>
<geneLocation type="plasmid" evidence="1">
    <name>pSM145A_Rh05</name>
</geneLocation>
<dbReference type="RefSeq" id="WP_130671739.1">
    <property type="nucleotide sequence ID" value="NZ_SIOG01000005.1"/>
</dbReference>
<organism evidence="1 2">
    <name type="scientific">Rhizobium leguminosarum</name>
    <dbReference type="NCBI Taxonomy" id="384"/>
    <lineage>
        <taxon>Bacteria</taxon>
        <taxon>Pseudomonadati</taxon>
        <taxon>Pseudomonadota</taxon>
        <taxon>Alphaproteobacteria</taxon>
        <taxon>Hyphomicrobiales</taxon>
        <taxon>Rhizobiaceae</taxon>
        <taxon>Rhizobium/Agrobacterium group</taxon>
        <taxon>Rhizobium</taxon>
    </lineage>
</organism>
<dbReference type="EMBL" id="SIPC01000005">
    <property type="protein sequence ID" value="TAX66277.1"/>
    <property type="molecule type" value="Genomic_DNA"/>
</dbReference>
<accession>A0A4Q8XR68</accession>
<keyword evidence="1" id="KW-0614">Plasmid</keyword>